<reference evidence="2 3" key="1">
    <citation type="submission" date="2014-04" db="EMBL/GenBank/DDBJ databases">
        <authorList>
            <consortium name="DOE Joint Genome Institute"/>
            <person name="Kuo A."/>
            <person name="Girlanda M."/>
            <person name="Perotto S."/>
            <person name="Kohler A."/>
            <person name="Nagy L.G."/>
            <person name="Floudas D."/>
            <person name="Copeland A."/>
            <person name="Barry K.W."/>
            <person name="Cichocki N."/>
            <person name="Veneault-Fourrey C."/>
            <person name="LaButti K."/>
            <person name="Lindquist E.A."/>
            <person name="Lipzen A."/>
            <person name="Lundell T."/>
            <person name="Morin E."/>
            <person name="Murat C."/>
            <person name="Sun H."/>
            <person name="Tunlid A."/>
            <person name="Henrissat B."/>
            <person name="Grigoriev I.V."/>
            <person name="Hibbett D.S."/>
            <person name="Martin F."/>
            <person name="Nordberg H.P."/>
            <person name="Cantor M.N."/>
            <person name="Hua S.X."/>
        </authorList>
    </citation>
    <scope>NUCLEOTIDE SEQUENCE [LARGE SCALE GENOMIC DNA]</scope>
    <source>
        <strain evidence="2 3">MUT 4182</strain>
    </source>
</reference>
<dbReference type="PANTHER" id="PTHR35134">
    <property type="entry name" value="NUCLEOTIDASE YQFW-RELATED"/>
    <property type="match status" value="1"/>
</dbReference>
<dbReference type="SUPFAM" id="SSF56784">
    <property type="entry name" value="HAD-like"/>
    <property type="match status" value="1"/>
</dbReference>
<feature type="active site" description="Nucleophile" evidence="1">
    <location>
        <position position="12"/>
    </location>
</feature>
<evidence type="ECO:0000313" key="3">
    <source>
        <dbReference type="Proteomes" id="UP000054248"/>
    </source>
</evidence>
<dbReference type="Gene3D" id="3.40.50.1000">
    <property type="entry name" value="HAD superfamily/HAD-like"/>
    <property type="match status" value="1"/>
</dbReference>
<feature type="active site" description="Proton donor" evidence="1">
    <location>
        <position position="14"/>
    </location>
</feature>
<reference evidence="3" key="2">
    <citation type="submission" date="2015-01" db="EMBL/GenBank/DDBJ databases">
        <title>Evolutionary Origins and Diversification of the Mycorrhizal Mutualists.</title>
        <authorList>
            <consortium name="DOE Joint Genome Institute"/>
            <consortium name="Mycorrhizal Genomics Consortium"/>
            <person name="Kohler A."/>
            <person name="Kuo A."/>
            <person name="Nagy L.G."/>
            <person name="Floudas D."/>
            <person name="Copeland A."/>
            <person name="Barry K.W."/>
            <person name="Cichocki N."/>
            <person name="Veneault-Fourrey C."/>
            <person name="LaButti K."/>
            <person name="Lindquist E.A."/>
            <person name="Lipzen A."/>
            <person name="Lundell T."/>
            <person name="Morin E."/>
            <person name="Murat C."/>
            <person name="Riley R."/>
            <person name="Ohm R."/>
            <person name="Sun H."/>
            <person name="Tunlid A."/>
            <person name="Henrissat B."/>
            <person name="Grigoriev I.V."/>
            <person name="Hibbett D.S."/>
            <person name="Martin F."/>
        </authorList>
    </citation>
    <scope>NUCLEOTIDE SEQUENCE [LARGE SCALE GENOMIC DNA]</scope>
    <source>
        <strain evidence="3">MUT 4182</strain>
    </source>
</reference>
<proteinExistence type="predicted"/>
<dbReference type="InterPro" id="IPR010708">
    <property type="entry name" value="5'(3')-deoxyribonucleotidase"/>
</dbReference>
<dbReference type="HOGENOM" id="CLU_070652_0_0_1"/>
<dbReference type="InterPro" id="IPR052419">
    <property type="entry name" value="5_3-deoxyribonucleotidase-like"/>
</dbReference>
<keyword evidence="3" id="KW-1185">Reference proteome</keyword>
<dbReference type="InterPro" id="IPR023214">
    <property type="entry name" value="HAD_sf"/>
</dbReference>
<dbReference type="Pfam" id="PF06941">
    <property type="entry name" value="NT5C"/>
    <property type="match status" value="1"/>
</dbReference>
<organism evidence="2 3">
    <name type="scientific">Tulasnella calospora MUT 4182</name>
    <dbReference type="NCBI Taxonomy" id="1051891"/>
    <lineage>
        <taxon>Eukaryota</taxon>
        <taxon>Fungi</taxon>
        <taxon>Dikarya</taxon>
        <taxon>Basidiomycota</taxon>
        <taxon>Agaricomycotina</taxon>
        <taxon>Agaricomycetes</taxon>
        <taxon>Cantharellales</taxon>
        <taxon>Tulasnellaceae</taxon>
        <taxon>Tulasnella</taxon>
    </lineage>
</organism>
<dbReference type="InterPro" id="IPR036412">
    <property type="entry name" value="HAD-like_sf"/>
</dbReference>
<dbReference type="AlphaFoldDB" id="A0A0C3L9R2"/>
<dbReference type="GO" id="GO:0009264">
    <property type="term" value="P:deoxyribonucleotide catabolic process"/>
    <property type="evidence" value="ECO:0007669"/>
    <property type="project" value="InterPro"/>
</dbReference>
<accession>A0A0C3L9R2</accession>
<name>A0A0C3L9R2_9AGAM</name>
<gene>
    <name evidence="2" type="ORF">M407DRAFT_149275</name>
</gene>
<dbReference type="EMBL" id="KN822970">
    <property type="protein sequence ID" value="KIO30653.1"/>
    <property type="molecule type" value="Genomic_DNA"/>
</dbReference>
<sequence>MGNEKGPLIAVDLDDVLSMTGESLVEWHNKNHGSEMTLEDCHYFHFWKNPYWGTPEDTVQKFNIYHGSDDFRNVKPMPHAAEGLAGLKELGFRLVVLTARSHEYEDVTHAWIREYFPGAHAFGFMDLAFVQGEAERSWRLLVDVFEEVVCTAMFAGGSPDELEENPSKENRWAGKSKAEVIRSIGAVLLIDDSLENASTCAAAGIHVLLFGDYPWSTRHSQTITPQDMMSREARIRSGDDRFWERDVVAELPPMIRRVGGWRDVVEWLKEEGKEIVDGGRQRSPLGDLEALGEGVRV</sequence>
<dbReference type="Proteomes" id="UP000054248">
    <property type="component" value="Unassembled WGS sequence"/>
</dbReference>
<evidence type="ECO:0000313" key="2">
    <source>
        <dbReference type="EMBL" id="KIO30653.1"/>
    </source>
</evidence>
<dbReference type="STRING" id="1051891.A0A0C3L9R2"/>
<dbReference type="GO" id="GO:0008253">
    <property type="term" value="F:5'-nucleotidase activity"/>
    <property type="evidence" value="ECO:0007669"/>
    <property type="project" value="InterPro"/>
</dbReference>
<protein>
    <submittedName>
        <fullName evidence="2">Uncharacterized protein</fullName>
    </submittedName>
</protein>
<dbReference type="OrthoDB" id="10248475at2759"/>
<evidence type="ECO:0000256" key="1">
    <source>
        <dbReference type="PIRSR" id="PIRSR610708-1"/>
    </source>
</evidence>
<dbReference type="PANTHER" id="PTHR35134:SF2">
    <property type="entry name" value="NUCLEOTIDASE YQFW-RELATED"/>
    <property type="match status" value="1"/>
</dbReference>